<dbReference type="Proteomes" id="UP000814176">
    <property type="component" value="Unassembled WGS sequence"/>
</dbReference>
<comment type="caution">
    <text evidence="2">The sequence shown here is derived from an EMBL/GenBank/DDBJ whole genome shotgun (WGS) entry which is preliminary data.</text>
</comment>
<feature type="compositionally biased region" description="Low complexity" evidence="1">
    <location>
        <begin position="490"/>
        <end position="510"/>
    </location>
</feature>
<name>A0ABQ8KU55_9APHY</name>
<evidence type="ECO:0000256" key="1">
    <source>
        <dbReference type="SAM" id="MobiDB-lite"/>
    </source>
</evidence>
<organism evidence="2 3">
    <name type="scientific">Rhodofomes roseus</name>
    <dbReference type="NCBI Taxonomy" id="34475"/>
    <lineage>
        <taxon>Eukaryota</taxon>
        <taxon>Fungi</taxon>
        <taxon>Dikarya</taxon>
        <taxon>Basidiomycota</taxon>
        <taxon>Agaricomycotina</taxon>
        <taxon>Agaricomycetes</taxon>
        <taxon>Polyporales</taxon>
        <taxon>Rhodofomes</taxon>
    </lineage>
</organism>
<dbReference type="RefSeq" id="XP_047782900.1">
    <property type="nucleotide sequence ID" value="XM_047928542.1"/>
</dbReference>
<dbReference type="GeneID" id="72009274"/>
<gene>
    <name evidence="2" type="ORF">C8Q71DRAFT_884830</name>
</gene>
<dbReference type="EMBL" id="JADCUA010000003">
    <property type="protein sequence ID" value="KAH9841601.1"/>
    <property type="molecule type" value="Genomic_DNA"/>
</dbReference>
<reference evidence="2 3" key="1">
    <citation type="journal article" date="2021" name="Environ. Microbiol.">
        <title>Gene family expansions and transcriptome signatures uncover fungal adaptations to wood decay.</title>
        <authorList>
            <person name="Hage H."/>
            <person name="Miyauchi S."/>
            <person name="Viragh M."/>
            <person name="Drula E."/>
            <person name="Min B."/>
            <person name="Chaduli D."/>
            <person name="Navarro D."/>
            <person name="Favel A."/>
            <person name="Norest M."/>
            <person name="Lesage-Meessen L."/>
            <person name="Balint B."/>
            <person name="Merenyi Z."/>
            <person name="de Eugenio L."/>
            <person name="Morin E."/>
            <person name="Martinez A.T."/>
            <person name="Baldrian P."/>
            <person name="Stursova M."/>
            <person name="Martinez M.J."/>
            <person name="Novotny C."/>
            <person name="Magnuson J.K."/>
            <person name="Spatafora J.W."/>
            <person name="Maurice S."/>
            <person name="Pangilinan J."/>
            <person name="Andreopoulos W."/>
            <person name="LaButti K."/>
            <person name="Hundley H."/>
            <person name="Na H."/>
            <person name="Kuo A."/>
            <person name="Barry K."/>
            <person name="Lipzen A."/>
            <person name="Henrissat B."/>
            <person name="Riley R."/>
            <person name="Ahrendt S."/>
            <person name="Nagy L.G."/>
            <person name="Grigoriev I.V."/>
            <person name="Martin F."/>
            <person name="Rosso M.N."/>
        </authorList>
    </citation>
    <scope>NUCLEOTIDE SEQUENCE [LARGE SCALE GENOMIC DNA]</scope>
    <source>
        <strain evidence="2 3">CIRM-BRFM 1785</strain>
    </source>
</reference>
<feature type="region of interest" description="Disordered" evidence="1">
    <location>
        <begin position="337"/>
        <end position="531"/>
    </location>
</feature>
<feature type="compositionally biased region" description="Polar residues" evidence="1">
    <location>
        <begin position="448"/>
        <end position="468"/>
    </location>
</feature>
<feature type="region of interest" description="Disordered" evidence="1">
    <location>
        <begin position="255"/>
        <end position="325"/>
    </location>
</feature>
<evidence type="ECO:0000313" key="2">
    <source>
        <dbReference type="EMBL" id="KAH9841601.1"/>
    </source>
</evidence>
<feature type="compositionally biased region" description="Pro residues" evidence="1">
    <location>
        <begin position="384"/>
        <end position="399"/>
    </location>
</feature>
<feature type="non-terminal residue" evidence="2">
    <location>
        <position position="1"/>
    </location>
</feature>
<feature type="compositionally biased region" description="Low complexity" evidence="1">
    <location>
        <begin position="369"/>
        <end position="383"/>
    </location>
</feature>
<sequence length="586" mass="63345">NALRHASDVTRDAPSRVAACWIEFTLLRSPPETMSRIQQDAIFRLSDDKETRALALNLLNTAALATGPGTGYDLREGLSGLPAICAYIASEQLGGGDVAERVAQGASCLKPKVWRSTLKTVQAALEAVAAQKQEEEEAPLDYEDLIARRRLKESAFVAVCMHDVERALLKTGRLLEEFHPPNDALKVSVFVWVCVSLLKIRSVTPESMLKNYEISKRDFNDIVEVLEESCAETAKKIRRRVLEFRAKVVAAKSSAVSATQPSEASDPRARTVSPSRSALVTDTGGEPSVLPDEVPIASSSKSVVIPDSARDASVPPHKTPTHKRKVAFAELDDADAELLDTPSKRPRVASPTKASRNLPASPAKPTPRPAASAVPAAPVVPAAPAAPAPPAPPVQPIPNPDAISPSKPSRPSGSLPPPLPALTMPKPSIFPSTKSAPVQSPLDLLAQRGSSRSPWNSPRPQTRSQTQPTPKPAPVAGPSTPSRRGRPPRVEATTRTPTTAARMTPGRTPTQSMTSPTRRRVPALDEADEDAHRLRRSRLVFLDQRQWFQRDLRAEREWRATEARMRDIGMVPSARVRGGRARPVSA</sequence>
<proteinExistence type="predicted"/>
<protein>
    <submittedName>
        <fullName evidence="2">Uncharacterized protein</fullName>
    </submittedName>
</protein>
<evidence type="ECO:0000313" key="3">
    <source>
        <dbReference type="Proteomes" id="UP000814176"/>
    </source>
</evidence>
<accession>A0ABQ8KU55</accession>
<keyword evidence="3" id="KW-1185">Reference proteome</keyword>
<feature type="compositionally biased region" description="Low complexity" evidence="1">
    <location>
        <begin position="400"/>
        <end position="413"/>
    </location>
</feature>